<dbReference type="EMBL" id="MU006253">
    <property type="protein sequence ID" value="KAF2818398.1"/>
    <property type="molecule type" value="Genomic_DNA"/>
</dbReference>
<dbReference type="Proteomes" id="UP000799424">
    <property type="component" value="Unassembled WGS sequence"/>
</dbReference>
<evidence type="ECO:0000313" key="3">
    <source>
        <dbReference type="Proteomes" id="UP000799424"/>
    </source>
</evidence>
<proteinExistence type="predicted"/>
<keyword evidence="3" id="KW-1185">Reference proteome</keyword>
<accession>A0A6A6ZC31</accession>
<dbReference type="OrthoDB" id="3693645at2759"/>
<dbReference type="AlphaFoldDB" id="A0A6A6ZC31"/>
<name>A0A6A6ZC31_9PLEO</name>
<gene>
    <name evidence="2" type="ORF">CC86DRAFT_309307</name>
</gene>
<sequence>MSTPSHAGLRYLVEYDKRNSRLLSLSNAPTVGDAVSKAQDTGNKSVPVAVPVPNDDNDDNYAMLDFKRVPYLERRQVEHSSRGGPKSWIYRHGWGVWHQKHKKNH</sequence>
<organism evidence="2 3">
    <name type="scientific">Ophiobolus disseminans</name>
    <dbReference type="NCBI Taxonomy" id="1469910"/>
    <lineage>
        <taxon>Eukaryota</taxon>
        <taxon>Fungi</taxon>
        <taxon>Dikarya</taxon>
        <taxon>Ascomycota</taxon>
        <taxon>Pezizomycotina</taxon>
        <taxon>Dothideomycetes</taxon>
        <taxon>Pleosporomycetidae</taxon>
        <taxon>Pleosporales</taxon>
        <taxon>Pleosporineae</taxon>
        <taxon>Phaeosphaeriaceae</taxon>
        <taxon>Ophiobolus</taxon>
    </lineage>
</organism>
<evidence type="ECO:0000256" key="1">
    <source>
        <dbReference type="SAM" id="MobiDB-lite"/>
    </source>
</evidence>
<feature type="region of interest" description="Disordered" evidence="1">
    <location>
        <begin position="33"/>
        <end position="56"/>
    </location>
</feature>
<evidence type="ECO:0000313" key="2">
    <source>
        <dbReference type="EMBL" id="KAF2818398.1"/>
    </source>
</evidence>
<protein>
    <submittedName>
        <fullName evidence="2">Uncharacterized protein</fullName>
    </submittedName>
</protein>
<reference evidence="2" key="1">
    <citation type="journal article" date="2020" name="Stud. Mycol.">
        <title>101 Dothideomycetes genomes: a test case for predicting lifestyles and emergence of pathogens.</title>
        <authorList>
            <person name="Haridas S."/>
            <person name="Albert R."/>
            <person name="Binder M."/>
            <person name="Bloem J."/>
            <person name="Labutti K."/>
            <person name="Salamov A."/>
            <person name="Andreopoulos B."/>
            <person name="Baker S."/>
            <person name="Barry K."/>
            <person name="Bills G."/>
            <person name="Bluhm B."/>
            <person name="Cannon C."/>
            <person name="Castanera R."/>
            <person name="Culley D."/>
            <person name="Daum C."/>
            <person name="Ezra D."/>
            <person name="Gonzalez J."/>
            <person name="Henrissat B."/>
            <person name="Kuo A."/>
            <person name="Liang C."/>
            <person name="Lipzen A."/>
            <person name="Lutzoni F."/>
            <person name="Magnuson J."/>
            <person name="Mondo S."/>
            <person name="Nolan M."/>
            <person name="Ohm R."/>
            <person name="Pangilinan J."/>
            <person name="Park H.-J."/>
            <person name="Ramirez L."/>
            <person name="Alfaro M."/>
            <person name="Sun H."/>
            <person name="Tritt A."/>
            <person name="Yoshinaga Y."/>
            <person name="Zwiers L.-H."/>
            <person name="Turgeon B."/>
            <person name="Goodwin S."/>
            <person name="Spatafora J."/>
            <person name="Crous P."/>
            <person name="Grigoriev I."/>
        </authorList>
    </citation>
    <scope>NUCLEOTIDE SEQUENCE</scope>
    <source>
        <strain evidence="2">CBS 113818</strain>
    </source>
</reference>